<dbReference type="InterPro" id="IPR036457">
    <property type="entry name" value="PPM-type-like_dom_sf"/>
</dbReference>
<gene>
    <name evidence="2" type="ORF">SLNSH_10030</name>
</gene>
<feature type="domain" description="PPM-type phosphatase" evidence="1">
    <location>
        <begin position="145"/>
        <end position="340"/>
    </location>
</feature>
<reference evidence="3" key="1">
    <citation type="submission" date="2018-03" db="EMBL/GenBank/DDBJ databases">
        <authorList>
            <person name="Sun L."/>
            <person name="Liu H."/>
            <person name="Chen W."/>
            <person name="Huang K."/>
            <person name="Liu W."/>
            <person name="Gao X."/>
        </authorList>
    </citation>
    <scope>NUCLEOTIDE SEQUENCE [LARGE SCALE GENOMIC DNA]</scope>
    <source>
        <strain evidence="3">SH9</strain>
    </source>
</reference>
<dbReference type="SMART" id="SM00331">
    <property type="entry name" value="PP2C_SIG"/>
    <property type="match status" value="1"/>
</dbReference>
<dbReference type="Gene3D" id="3.30.565.10">
    <property type="entry name" value="Histidine kinase-like ATPase, C-terminal domain"/>
    <property type="match status" value="1"/>
</dbReference>
<dbReference type="CDD" id="cd16934">
    <property type="entry name" value="HATPase_RsbT-like"/>
    <property type="match status" value="1"/>
</dbReference>
<evidence type="ECO:0000259" key="1">
    <source>
        <dbReference type="SMART" id="SM00331"/>
    </source>
</evidence>
<proteinExistence type="predicted"/>
<dbReference type="Pfam" id="PF07228">
    <property type="entry name" value="SpoIIE"/>
    <property type="match status" value="1"/>
</dbReference>
<evidence type="ECO:0000313" key="2">
    <source>
        <dbReference type="EMBL" id="PSC05147.1"/>
    </source>
</evidence>
<dbReference type="Proteomes" id="UP000239772">
    <property type="component" value="Unassembled WGS sequence"/>
</dbReference>
<dbReference type="Pfam" id="PF13581">
    <property type="entry name" value="HATPase_c_2"/>
    <property type="match status" value="1"/>
</dbReference>
<organism evidence="2 3">
    <name type="scientific">Alsobacter soli</name>
    <dbReference type="NCBI Taxonomy" id="2109933"/>
    <lineage>
        <taxon>Bacteria</taxon>
        <taxon>Pseudomonadati</taxon>
        <taxon>Pseudomonadota</taxon>
        <taxon>Alphaproteobacteria</taxon>
        <taxon>Hyphomicrobiales</taxon>
        <taxon>Alsobacteraceae</taxon>
        <taxon>Alsobacter</taxon>
    </lineage>
</organism>
<dbReference type="SUPFAM" id="SSF81606">
    <property type="entry name" value="PP2C-like"/>
    <property type="match status" value="1"/>
</dbReference>
<dbReference type="InterPro" id="IPR001932">
    <property type="entry name" value="PPM-type_phosphatase-like_dom"/>
</dbReference>
<evidence type="ECO:0000313" key="3">
    <source>
        <dbReference type="Proteomes" id="UP000239772"/>
    </source>
</evidence>
<dbReference type="OrthoDB" id="479131at2"/>
<dbReference type="InterPro" id="IPR036890">
    <property type="entry name" value="HATPase_C_sf"/>
</dbReference>
<sequence>MTTKAIPVSEGSQVAEARRIVVALAERVGFTPEEAGRAAIVATELATNLVKHGGGGTILSSLVCENGSDGVEVIAVDSGPGMGDISACLRDGHSTAGSAGQGLGSVSRQAHSMDIVSWPGHGTAVLARLGRGRTPPPGHFIPHASSSLAFGAVSTPKPGEEVCGDAWAVARDREGRPLLLVADGLGHGAAAAEASTAAVRIFSSRASEVFDLTDLLERIHHGLRATRGAAVAVSALDVATGRATFAGVGNIAGAVVSPGDVRRMISHNGSAGVSARRFQAFEYPLPRDSLVVMHSDGISTSWTLDRYPGLFAAHPSLIAAILWRDCCRGRDDATVLVARSPRP</sequence>
<keyword evidence="3" id="KW-1185">Reference proteome</keyword>
<name>A0A2T1HU21_9HYPH</name>
<dbReference type="SUPFAM" id="SSF55874">
    <property type="entry name" value="ATPase domain of HSP90 chaperone/DNA topoisomerase II/histidine kinase"/>
    <property type="match status" value="1"/>
</dbReference>
<dbReference type="PANTHER" id="PTHR35801:SF1">
    <property type="entry name" value="PHOSPHOSERINE PHOSPHATASE RSBX"/>
    <property type="match status" value="1"/>
</dbReference>
<dbReference type="Gene3D" id="3.60.40.10">
    <property type="entry name" value="PPM-type phosphatase domain"/>
    <property type="match status" value="1"/>
</dbReference>
<protein>
    <submittedName>
        <fullName evidence="2">Anti-sigma regulatory factor</fullName>
    </submittedName>
</protein>
<dbReference type="EMBL" id="PVZS01000009">
    <property type="protein sequence ID" value="PSC05147.1"/>
    <property type="molecule type" value="Genomic_DNA"/>
</dbReference>
<dbReference type="PANTHER" id="PTHR35801">
    <property type="entry name" value="PHOSPHOSERINE PHOSPHATASE RSBX"/>
    <property type="match status" value="1"/>
</dbReference>
<comment type="caution">
    <text evidence="2">The sequence shown here is derived from an EMBL/GenBank/DDBJ whole genome shotgun (WGS) entry which is preliminary data.</text>
</comment>
<dbReference type="InterPro" id="IPR003594">
    <property type="entry name" value="HATPase_dom"/>
</dbReference>
<accession>A0A2T1HU21</accession>
<dbReference type="AlphaFoldDB" id="A0A2T1HU21"/>
<dbReference type="InterPro" id="IPR039248">
    <property type="entry name" value="Ptase_RsbX"/>
</dbReference>
<dbReference type="RefSeq" id="WP_106336629.1">
    <property type="nucleotide sequence ID" value="NZ_PVZS01000009.1"/>
</dbReference>